<reference evidence="2" key="1">
    <citation type="submission" date="2019-10" db="EMBL/GenBank/DDBJ databases">
        <authorList>
            <consortium name="DOE Joint Genome Institute"/>
            <person name="Kuo A."/>
            <person name="Miyauchi S."/>
            <person name="Kiss E."/>
            <person name="Drula E."/>
            <person name="Kohler A."/>
            <person name="Sanchez-Garcia M."/>
            <person name="Andreopoulos B."/>
            <person name="Barry K.W."/>
            <person name="Bonito G."/>
            <person name="Buee M."/>
            <person name="Carver A."/>
            <person name="Chen C."/>
            <person name="Cichocki N."/>
            <person name="Clum A."/>
            <person name="Culley D."/>
            <person name="Crous P.W."/>
            <person name="Fauchery L."/>
            <person name="Girlanda M."/>
            <person name="Hayes R."/>
            <person name="Keri Z."/>
            <person name="LaButti K."/>
            <person name="Lipzen A."/>
            <person name="Lombard V."/>
            <person name="Magnuson J."/>
            <person name="Maillard F."/>
            <person name="Morin E."/>
            <person name="Murat C."/>
            <person name="Nolan M."/>
            <person name="Ohm R."/>
            <person name="Pangilinan J."/>
            <person name="Pereira M."/>
            <person name="Perotto S."/>
            <person name="Peter M."/>
            <person name="Riley R."/>
            <person name="Sitrit Y."/>
            <person name="Stielow B."/>
            <person name="Szollosi G."/>
            <person name="Zifcakova L."/>
            <person name="Stursova M."/>
            <person name="Spatafora J.W."/>
            <person name="Tedersoo L."/>
            <person name="Vaario L.-M."/>
            <person name="Yamada A."/>
            <person name="Yan M."/>
            <person name="Wang P."/>
            <person name="Xu J."/>
            <person name="Bruns T."/>
            <person name="Baldrian P."/>
            <person name="Vilgalys R."/>
            <person name="Henrissat B."/>
            <person name="Grigoriev I.V."/>
            <person name="Hibbett D."/>
            <person name="Nagy L.G."/>
            <person name="Martin F.M."/>
        </authorList>
    </citation>
    <scope>NUCLEOTIDE SEQUENCE</scope>
    <source>
        <strain evidence="2">BED1</strain>
    </source>
</reference>
<gene>
    <name evidence="2" type="ORF">L210DRAFT_3522801</name>
</gene>
<dbReference type="PANTHER" id="PTHR10237:SF15">
    <property type="entry name" value="LD37257P"/>
    <property type="match status" value="1"/>
</dbReference>
<feature type="domain" description="DUF4470" evidence="1">
    <location>
        <begin position="15"/>
        <end position="108"/>
    </location>
</feature>
<dbReference type="InterPro" id="IPR027974">
    <property type="entry name" value="DUF4470"/>
</dbReference>
<dbReference type="Proteomes" id="UP001194468">
    <property type="component" value="Unassembled WGS sequence"/>
</dbReference>
<reference evidence="2" key="2">
    <citation type="journal article" date="2020" name="Nat. Commun.">
        <title>Large-scale genome sequencing of mycorrhizal fungi provides insights into the early evolution of symbiotic traits.</title>
        <authorList>
            <person name="Miyauchi S."/>
            <person name="Kiss E."/>
            <person name="Kuo A."/>
            <person name="Drula E."/>
            <person name="Kohler A."/>
            <person name="Sanchez-Garcia M."/>
            <person name="Morin E."/>
            <person name="Andreopoulos B."/>
            <person name="Barry K.W."/>
            <person name="Bonito G."/>
            <person name="Buee M."/>
            <person name="Carver A."/>
            <person name="Chen C."/>
            <person name="Cichocki N."/>
            <person name="Clum A."/>
            <person name="Culley D."/>
            <person name="Crous P.W."/>
            <person name="Fauchery L."/>
            <person name="Girlanda M."/>
            <person name="Hayes R.D."/>
            <person name="Keri Z."/>
            <person name="LaButti K."/>
            <person name="Lipzen A."/>
            <person name="Lombard V."/>
            <person name="Magnuson J."/>
            <person name="Maillard F."/>
            <person name="Murat C."/>
            <person name="Nolan M."/>
            <person name="Ohm R.A."/>
            <person name="Pangilinan J."/>
            <person name="Pereira M.F."/>
            <person name="Perotto S."/>
            <person name="Peter M."/>
            <person name="Pfister S."/>
            <person name="Riley R."/>
            <person name="Sitrit Y."/>
            <person name="Stielow J.B."/>
            <person name="Szollosi G."/>
            <person name="Zifcakova L."/>
            <person name="Stursova M."/>
            <person name="Spatafora J.W."/>
            <person name="Tedersoo L."/>
            <person name="Vaario L.M."/>
            <person name="Yamada A."/>
            <person name="Yan M."/>
            <person name="Wang P."/>
            <person name="Xu J."/>
            <person name="Bruns T."/>
            <person name="Baldrian P."/>
            <person name="Vilgalys R."/>
            <person name="Dunand C."/>
            <person name="Henrissat B."/>
            <person name="Grigoriev I.V."/>
            <person name="Hibbett D."/>
            <person name="Nagy L.G."/>
            <person name="Martin F.M."/>
        </authorList>
    </citation>
    <scope>NUCLEOTIDE SEQUENCE</scope>
    <source>
        <strain evidence="2">BED1</strain>
    </source>
</reference>
<comment type="caution">
    <text evidence="2">The sequence shown here is derived from an EMBL/GenBank/DDBJ whole genome shotgun (WGS) entry which is preliminary data.</text>
</comment>
<dbReference type="GO" id="GO:0005634">
    <property type="term" value="C:nucleus"/>
    <property type="evidence" value="ECO:0007669"/>
    <property type="project" value="TreeGrafter"/>
</dbReference>
<dbReference type="EMBL" id="WHUW01000003">
    <property type="protein sequence ID" value="KAF8448657.1"/>
    <property type="molecule type" value="Genomic_DNA"/>
</dbReference>
<organism evidence="2 3">
    <name type="scientific">Boletus edulis BED1</name>
    <dbReference type="NCBI Taxonomy" id="1328754"/>
    <lineage>
        <taxon>Eukaryota</taxon>
        <taxon>Fungi</taxon>
        <taxon>Dikarya</taxon>
        <taxon>Basidiomycota</taxon>
        <taxon>Agaricomycotina</taxon>
        <taxon>Agaricomycetes</taxon>
        <taxon>Agaricomycetidae</taxon>
        <taxon>Boletales</taxon>
        <taxon>Boletineae</taxon>
        <taxon>Boletaceae</taxon>
        <taxon>Boletoideae</taxon>
        <taxon>Boletus</taxon>
    </lineage>
</organism>
<dbReference type="SUPFAM" id="SSF144232">
    <property type="entry name" value="HIT/MYND zinc finger-like"/>
    <property type="match status" value="1"/>
</dbReference>
<proteinExistence type="predicted"/>
<dbReference type="GO" id="GO:0000981">
    <property type="term" value="F:DNA-binding transcription factor activity, RNA polymerase II-specific"/>
    <property type="evidence" value="ECO:0007669"/>
    <property type="project" value="TreeGrafter"/>
</dbReference>
<sequence length="1285" mass="141911">MSHPLFWPTVIYFYPIGNTSAVCLTENLSPESKADILLLACGDPRHILYTIYTNECNPLTSQRTFDITCCDVDVAILARNTLLFTLLADDGVLDKLDKLWTLFYHIFIDQASLSVLSEQCRKLITLAESAETWQAGPYGHFLTTCDTATRVALRRVWSTYLDTASFSSKQARRFEQRIVDGMKEMSRNVGSGRTTTAARSAGPLAPHVMEAVSHQFRNYWSAGSTDDSAQGQGRGPKRRLSVNPTFAFSIDGDKFSVHYGTGPLSGFHLAEAFASGKFTRLHENIPPHEVVRVAKSQFYRWCTSMNKRLKSNNPSSSTFVIRMFAGDALMFCQALKYCEVTQSPVTPYNVGAWRLSTITLDDRAYGRNPVSQAPLSFNVIDTSNILDHAGLINVLVVTAPLLCKTPSATLYTEALLRTGDDPSQAILEHLCGDLATMALLLGIIPTTFISQFTTRSNVHEILTMSEGAKQYHERLSWKVIGFEGPRTQDPDDARRSSLRLCFAPEDLAAFLFRVYVHMFPDEDIESRFQLLTLSPERLRQTLQRCGILHYNRRSFGLLVHFVKTRVQTDWWRAMNMFEDLVMTDRRLITGQHAYQELCCQLHLLGVYTTEWMSVPALDRLRLEHPGGTAAPFRDWTPSRIPQVVTLVLVVPRDAIAQLEPDFKDVGTPELLCDMHDGPRQNWFAVTSATFGSLRVSGTGEHRTGVIVQGSADAGTDAHAMQPPWRTKAPLIITFSVAASSVIDFARNPMATVALALRASVGVTVKFSNRLGLNLTVFRTQLTNAERVFVLARRPVVAASESTSTGRDAGVAAGAVTAGHWQENTREELYSEEATSRANMPHETHSEVHVQLDDMSSAVQSFTVRIDVTDPNARTALANSQTVPTVNSGSGSTLSLDARVRIGVHPFTVQFPLPVDIARAKLRVARRSSYIEVVAPLAPFHVRPERDLLNRFAPLPSGPDDDSTPMLGSIHRLNLDRCPTFKLPKGPSTFDWCDLHINLMFSGLEKKRLSCAHSEPPSDSSILASMSTPDTLLHLKQTLHVLLGAAAGAAGKTPEKVFGLCDTSRHGVPYLYIVVACVRLDVGSHTVVADTFVALTTPAVRVALGIADVGIRFILTDADETAAWFHLLPRLTERCRTWPHKTSCAYRTRAKQPDERTTGTWERQSPLCTCGAGVGTKILPKAFERVAPYLTRAAFSPLFSVPYLKEVDVPVAALENVPGKMKPWKAAHKTSLNERNADVGKTHATGGKYQCRSCGKEGGLACSRCKRARYCSKDHKKNCGGALEAV</sequence>
<evidence type="ECO:0000259" key="1">
    <source>
        <dbReference type="Pfam" id="PF14737"/>
    </source>
</evidence>
<evidence type="ECO:0000313" key="3">
    <source>
        <dbReference type="Proteomes" id="UP001194468"/>
    </source>
</evidence>
<dbReference type="Pfam" id="PF14737">
    <property type="entry name" value="DUF4470"/>
    <property type="match status" value="1"/>
</dbReference>
<protein>
    <recommendedName>
        <fullName evidence="1">DUF4470 domain-containing protein</fullName>
    </recommendedName>
</protein>
<keyword evidence="3" id="KW-1185">Reference proteome</keyword>
<evidence type="ECO:0000313" key="2">
    <source>
        <dbReference type="EMBL" id="KAF8448657.1"/>
    </source>
</evidence>
<dbReference type="InterPro" id="IPR024119">
    <property type="entry name" value="TF_DEAF-1"/>
</dbReference>
<name>A0AAD4C3Z2_BOLED</name>
<accession>A0AAD4C3Z2</accession>
<dbReference type="PANTHER" id="PTHR10237">
    <property type="entry name" value="DEFORMED EPIDERMAL AUTOREGULATORY FACTOR 1 HOMOLOG SUPPRESSIN"/>
    <property type="match status" value="1"/>
</dbReference>